<feature type="compositionally biased region" description="Polar residues" evidence="1">
    <location>
        <begin position="144"/>
        <end position="154"/>
    </location>
</feature>
<dbReference type="AlphaFoldDB" id="A0A0G4HK67"/>
<keyword evidence="2" id="KW-0732">Signal</keyword>
<dbReference type="EMBL" id="CDMZ01002933">
    <property type="protein sequence ID" value="CEM44445.1"/>
    <property type="molecule type" value="Genomic_DNA"/>
</dbReference>
<feature type="compositionally biased region" description="Basic and acidic residues" evidence="1">
    <location>
        <begin position="27"/>
        <end position="39"/>
    </location>
</feature>
<evidence type="ECO:0000313" key="3">
    <source>
        <dbReference type="EMBL" id="CEM44445.1"/>
    </source>
</evidence>
<accession>A0A0G4HK67</accession>
<feature type="compositionally biased region" description="Basic and acidic residues" evidence="1">
    <location>
        <begin position="131"/>
        <end position="140"/>
    </location>
</feature>
<organism evidence="3">
    <name type="scientific">Chromera velia CCMP2878</name>
    <dbReference type="NCBI Taxonomy" id="1169474"/>
    <lineage>
        <taxon>Eukaryota</taxon>
        <taxon>Sar</taxon>
        <taxon>Alveolata</taxon>
        <taxon>Colpodellida</taxon>
        <taxon>Chromeraceae</taxon>
        <taxon>Chromera</taxon>
    </lineage>
</organism>
<feature type="compositionally biased region" description="Basic and acidic residues" evidence="1">
    <location>
        <begin position="164"/>
        <end position="173"/>
    </location>
</feature>
<gene>
    <name evidence="3" type="ORF">Cvel_28362</name>
</gene>
<sequence length="173" mass="18915">MRVPLLLCVLLFLLLLGETSAGRKRKGEKDGGKKRDELQTRSGRLKKPVSSSSSSISSLWELKEDDPMEEAHCEDVAEALRRSRKSLMEDCERATRQDYPSTPGVCSSRDCPPDPGATSSLSSSSLQAEPHPSKTDEAQKKIPQGTNLSDSSLQGECLPSKTSEAWKKLPEGK</sequence>
<dbReference type="PhylomeDB" id="A0A0G4HK67"/>
<feature type="region of interest" description="Disordered" evidence="1">
    <location>
        <begin position="21"/>
        <end position="71"/>
    </location>
</feature>
<dbReference type="VEuPathDB" id="CryptoDB:Cvel_28362"/>
<proteinExistence type="predicted"/>
<feature type="signal peptide" evidence="2">
    <location>
        <begin position="1"/>
        <end position="21"/>
    </location>
</feature>
<protein>
    <submittedName>
        <fullName evidence="3">Uncharacterized protein</fullName>
    </submittedName>
</protein>
<feature type="region of interest" description="Disordered" evidence="1">
    <location>
        <begin position="90"/>
        <end position="173"/>
    </location>
</feature>
<reference evidence="3" key="1">
    <citation type="submission" date="2014-11" db="EMBL/GenBank/DDBJ databases">
        <authorList>
            <person name="Otto D Thomas"/>
            <person name="Naeem Raeece"/>
        </authorList>
    </citation>
    <scope>NUCLEOTIDE SEQUENCE</scope>
</reference>
<evidence type="ECO:0000256" key="1">
    <source>
        <dbReference type="SAM" id="MobiDB-lite"/>
    </source>
</evidence>
<feature type="chain" id="PRO_5005191502" evidence="2">
    <location>
        <begin position="22"/>
        <end position="173"/>
    </location>
</feature>
<evidence type="ECO:0000256" key="2">
    <source>
        <dbReference type="SAM" id="SignalP"/>
    </source>
</evidence>
<name>A0A0G4HK67_9ALVE</name>